<accession>A0A1G9U6Q5</accession>
<dbReference type="AlphaFoldDB" id="A0A1G9U6Q5"/>
<evidence type="ECO:0000313" key="4">
    <source>
        <dbReference type="EMBL" id="SDM55503.1"/>
    </source>
</evidence>
<sequence>MSKIINKTFNKINFIRFYILNYLISTIECGYLKLIGVELGNNCSFRGWTSFKKANDSIIKIDENCRFNSRTTSNRIGIRHKCMLTTFEKDAVLQIGSNSGFSGVSIGCFIKIVIGNNVKVGANVLITDSDWHLDDPRVSGPKPVFIGDNVWLGYGVVVMKGVTIGENSIIGINSVVTKDIPANVLAAGNPCKVIKEMKS</sequence>
<organism evidence="4 5">
    <name type="scientific">Kriegella aquimaris</name>
    <dbReference type="NCBI Taxonomy" id="192904"/>
    <lineage>
        <taxon>Bacteria</taxon>
        <taxon>Pseudomonadati</taxon>
        <taxon>Bacteroidota</taxon>
        <taxon>Flavobacteriia</taxon>
        <taxon>Flavobacteriales</taxon>
        <taxon>Flavobacteriaceae</taxon>
        <taxon>Kriegella</taxon>
    </lineage>
</organism>
<evidence type="ECO:0000256" key="3">
    <source>
        <dbReference type="ARBA" id="ARBA00023315"/>
    </source>
</evidence>
<dbReference type="PANTHER" id="PTHR23416:SF78">
    <property type="entry name" value="LIPOPOLYSACCHARIDE BIOSYNTHESIS O-ACETYL TRANSFERASE WBBJ-RELATED"/>
    <property type="match status" value="1"/>
</dbReference>
<dbReference type="InterPro" id="IPR018357">
    <property type="entry name" value="Hexapep_transf_CS"/>
</dbReference>
<protein>
    <submittedName>
        <fullName evidence="4">Transferase hexapeptide (Six repeat-containing protein)</fullName>
    </submittedName>
</protein>
<dbReference type="InterPro" id="IPR011004">
    <property type="entry name" value="Trimer_LpxA-like_sf"/>
</dbReference>
<keyword evidence="1 4" id="KW-0808">Transferase</keyword>
<dbReference type="Gene3D" id="2.160.10.10">
    <property type="entry name" value="Hexapeptide repeat proteins"/>
    <property type="match status" value="1"/>
</dbReference>
<dbReference type="InterPro" id="IPR001451">
    <property type="entry name" value="Hexapep"/>
</dbReference>
<dbReference type="Pfam" id="PF00132">
    <property type="entry name" value="Hexapep"/>
    <property type="match status" value="1"/>
</dbReference>
<gene>
    <name evidence="4" type="ORF">SAMN04488514_110138</name>
</gene>
<reference evidence="4 5" key="1">
    <citation type="submission" date="2016-10" db="EMBL/GenBank/DDBJ databases">
        <authorList>
            <person name="de Groot N.N."/>
        </authorList>
    </citation>
    <scope>NUCLEOTIDE SEQUENCE [LARGE SCALE GENOMIC DNA]</scope>
    <source>
        <strain evidence="4 5">DSM 19886</strain>
    </source>
</reference>
<dbReference type="Proteomes" id="UP000199440">
    <property type="component" value="Unassembled WGS sequence"/>
</dbReference>
<keyword evidence="2" id="KW-0677">Repeat</keyword>
<dbReference type="OrthoDB" id="9812571at2"/>
<evidence type="ECO:0000313" key="5">
    <source>
        <dbReference type="Proteomes" id="UP000199440"/>
    </source>
</evidence>
<name>A0A1G9U6Q5_9FLAO</name>
<dbReference type="GO" id="GO:0016746">
    <property type="term" value="F:acyltransferase activity"/>
    <property type="evidence" value="ECO:0007669"/>
    <property type="project" value="UniProtKB-KW"/>
</dbReference>
<proteinExistence type="predicted"/>
<dbReference type="SUPFAM" id="SSF51161">
    <property type="entry name" value="Trimeric LpxA-like enzymes"/>
    <property type="match status" value="1"/>
</dbReference>
<dbReference type="InterPro" id="IPR051159">
    <property type="entry name" value="Hexapeptide_acetyltransf"/>
</dbReference>
<dbReference type="EMBL" id="FNGV01000010">
    <property type="protein sequence ID" value="SDM55503.1"/>
    <property type="molecule type" value="Genomic_DNA"/>
</dbReference>
<dbReference type="PANTHER" id="PTHR23416">
    <property type="entry name" value="SIALIC ACID SYNTHASE-RELATED"/>
    <property type="match status" value="1"/>
</dbReference>
<dbReference type="RefSeq" id="WP_089892708.1">
    <property type="nucleotide sequence ID" value="NZ_FNGV01000010.1"/>
</dbReference>
<keyword evidence="3" id="KW-0012">Acyltransferase</keyword>
<dbReference type="PROSITE" id="PS00101">
    <property type="entry name" value="HEXAPEP_TRANSFERASES"/>
    <property type="match status" value="1"/>
</dbReference>
<evidence type="ECO:0000256" key="1">
    <source>
        <dbReference type="ARBA" id="ARBA00022679"/>
    </source>
</evidence>
<evidence type="ECO:0000256" key="2">
    <source>
        <dbReference type="ARBA" id="ARBA00022737"/>
    </source>
</evidence>
<keyword evidence="5" id="KW-1185">Reference proteome</keyword>
<dbReference type="STRING" id="192904.SAMN04488514_110138"/>